<accession>A0A6J6GG16</accession>
<reference evidence="2" key="1">
    <citation type="submission" date="2020-05" db="EMBL/GenBank/DDBJ databases">
        <authorList>
            <person name="Chiriac C."/>
            <person name="Salcher M."/>
            <person name="Ghai R."/>
            <person name="Kavagutti S V."/>
        </authorList>
    </citation>
    <scope>NUCLEOTIDE SEQUENCE</scope>
</reference>
<dbReference type="InterPro" id="IPR027417">
    <property type="entry name" value="P-loop_NTPase"/>
</dbReference>
<dbReference type="GO" id="GO:0016887">
    <property type="term" value="F:ATP hydrolysis activity"/>
    <property type="evidence" value="ECO:0007669"/>
    <property type="project" value="InterPro"/>
</dbReference>
<gene>
    <name evidence="2" type="ORF">UFOPK1773_01084</name>
</gene>
<proteinExistence type="predicted"/>
<protein>
    <submittedName>
        <fullName evidence="2">Unannotated protein</fullName>
    </submittedName>
</protein>
<evidence type="ECO:0000313" key="2">
    <source>
        <dbReference type="EMBL" id="CAB4595728.1"/>
    </source>
</evidence>
<dbReference type="Gene3D" id="3.40.50.300">
    <property type="entry name" value="P-loop containing nucleotide triphosphate hydrolases"/>
    <property type="match status" value="1"/>
</dbReference>
<dbReference type="InterPro" id="IPR003439">
    <property type="entry name" value="ABC_transporter-like_ATP-bd"/>
</dbReference>
<name>A0A6J6GG16_9ZZZZ</name>
<feature type="domain" description="ABC transporter" evidence="1">
    <location>
        <begin position="29"/>
        <end position="52"/>
    </location>
</feature>
<sequence>MFGKGFVLKNEMCLEATGATKIYGKTTVLQNVSMNVYRGEIHGLVGRNGAGK</sequence>
<dbReference type="Pfam" id="PF00005">
    <property type="entry name" value="ABC_tran"/>
    <property type="match status" value="1"/>
</dbReference>
<dbReference type="EMBL" id="CAEZUA010000089">
    <property type="protein sequence ID" value="CAB4595728.1"/>
    <property type="molecule type" value="Genomic_DNA"/>
</dbReference>
<organism evidence="2">
    <name type="scientific">freshwater metagenome</name>
    <dbReference type="NCBI Taxonomy" id="449393"/>
    <lineage>
        <taxon>unclassified sequences</taxon>
        <taxon>metagenomes</taxon>
        <taxon>ecological metagenomes</taxon>
    </lineage>
</organism>
<dbReference type="GO" id="GO:0005524">
    <property type="term" value="F:ATP binding"/>
    <property type="evidence" value="ECO:0007669"/>
    <property type="project" value="InterPro"/>
</dbReference>
<dbReference type="AlphaFoldDB" id="A0A6J6GG16"/>
<evidence type="ECO:0000259" key="1">
    <source>
        <dbReference type="Pfam" id="PF00005"/>
    </source>
</evidence>
<dbReference type="SUPFAM" id="SSF52540">
    <property type="entry name" value="P-loop containing nucleoside triphosphate hydrolases"/>
    <property type="match status" value="1"/>
</dbReference>